<reference evidence="1 2" key="1">
    <citation type="journal article" date="2011" name="J. Bacteriol.">
        <title>Genome sequence of the mercury-methylating and pleomorphic Desulfovibrio africanus Strain Walvis Bay.</title>
        <authorList>
            <person name="Brown S.D."/>
            <person name="Wall J.D."/>
            <person name="Kucken A.M."/>
            <person name="Gilmour C.C."/>
            <person name="Podar M."/>
            <person name="Brandt C.C."/>
            <person name="Teshima H."/>
            <person name="Detter J.C."/>
            <person name="Han C.S."/>
            <person name="Land M.L."/>
            <person name="Lucas S."/>
            <person name="Han J."/>
            <person name="Pennacchio L."/>
            <person name="Nolan M."/>
            <person name="Pitluck S."/>
            <person name="Woyke T."/>
            <person name="Goodwin L."/>
            <person name="Palumbo A.V."/>
            <person name="Elias D.A."/>
        </authorList>
    </citation>
    <scope>NUCLEOTIDE SEQUENCE [LARGE SCALE GENOMIC DNA]</scope>
    <source>
        <strain evidence="1 2">Walvis Bay</strain>
    </source>
</reference>
<dbReference type="RefSeq" id="WP_014258390.1">
    <property type="nucleotide sequence ID" value="NC_016629.1"/>
</dbReference>
<dbReference type="EMBL" id="CP003221">
    <property type="protein sequence ID" value="EGJ48523.1"/>
    <property type="molecule type" value="Genomic_DNA"/>
</dbReference>
<keyword evidence="2" id="KW-1185">Reference proteome</keyword>
<proteinExistence type="predicted"/>
<dbReference type="SUPFAM" id="SSF143100">
    <property type="entry name" value="TTHA1013/TTHA0281-like"/>
    <property type="match status" value="1"/>
</dbReference>
<evidence type="ECO:0000313" key="2">
    <source>
        <dbReference type="Proteomes" id="UP000007844"/>
    </source>
</evidence>
<sequence>MIKAGFREYTKALLRTADYVRDAQCGCVVAHVPLLPGCITQAETFEDARDSLIDAMELWILNGLMQGEIMPEVGGICLGACACELEECETGDG</sequence>
<dbReference type="STRING" id="690850.Desaf_0163"/>
<dbReference type="KEGG" id="daf:Desaf_0163"/>
<accession>F3YVD1</accession>
<evidence type="ECO:0000313" key="1">
    <source>
        <dbReference type="EMBL" id="EGJ48523.1"/>
    </source>
</evidence>
<dbReference type="AlphaFoldDB" id="F3YVD1"/>
<dbReference type="InterPro" id="IPR035069">
    <property type="entry name" value="TTHA1013/TTHA0281-like"/>
</dbReference>
<dbReference type="HOGENOM" id="CLU_2394880_0_0_7"/>
<gene>
    <name evidence="1" type="ORF">Desaf_0163</name>
</gene>
<dbReference type="InterPro" id="IPR049389">
    <property type="entry name" value="TTHA0281-like"/>
</dbReference>
<dbReference type="Pfam" id="PF21748">
    <property type="entry name" value="UPF0150"/>
    <property type="match status" value="1"/>
</dbReference>
<dbReference type="Proteomes" id="UP000007844">
    <property type="component" value="Chromosome"/>
</dbReference>
<organism evidence="1 2">
    <name type="scientific">Desulfocurvibacter africanus subsp. africanus str. Walvis Bay</name>
    <dbReference type="NCBI Taxonomy" id="690850"/>
    <lineage>
        <taxon>Bacteria</taxon>
        <taxon>Pseudomonadati</taxon>
        <taxon>Thermodesulfobacteriota</taxon>
        <taxon>Desulfovibrionia</taxon>
        <taxon>Desulfovibrionales</taxon>
        <taxon>Desulfovibrionaceae</taxon>
        <taxon>Desulfocurvibacter</taxon>
    </lineage>
</organism>
<dbReference type="Gene3D" id="3.30.160.250">
    <property type="match status" value="1"/>
</dbReference>
<protein>
    <submittedName>
        <fullName evidence="1">Uncharacterized protein family UPF0150</fullName>
    </submittedName>
</protein>
<name>F3YVD1_DESAF</name>